<evidence type="ECO:0000313" key="1">
    <source>
        <dbReference type="EMBL" id="KAK5700730.1"/>
    </source>
</evidence>
<protein>
    <submittedName>
        <fullName evidence="1">Uncharacterized protein</fullName>
    </submittedName>
</protein>
<comment type="caution">
    <text evidence="1">The sequence shown here is derived from an EMBL/GenBank/DDBJ whole genome shotgun (WGS) entry which is preliminary data.</text>
</comment>
<name>A0AAN7W6U1_9PEZI</name>
<dbReference type="AlphaFoldDB" id="A0AAN7W6U1"/>
<reference evidence="1" key="1">
    <citation type="submission" date="2023-08" db="EMBL/GenBank/DDBJ databases">
        <title>Black Yeasts Isolated from many extreme environments.</title>
        <authorList>
            <person name="Coleine C."/>
            <person name="Stajich J.E."/>
            <person name="Selbmann L."/>
        </authorList>
    </citation>
    <scope>NUCLEOTIDE SEQUENCE</scope>
    <source>
        <strain evidence="1">CCFEE 5810</strain>
    </source>
</reference>
<dbReference type="Proteomes" id="UP001310594">
    <property type="component" value="Unassembled WGS sequence"/>
</dbReference>
<dbReference type="EMBL" id="JAVRQU010000007">
    <property type="protein sequence ID" value="KAK5700730.1"/>
    <property type="molecule type" value="Genomic_DNA"/>
</dbReference>
<evidence type="ECO:0000313" key="2">
    <source>
        <dbReference type="Proteomes" id="UP001310594"/>
    </source>
</evidence>
<proteinExistence type="predicted"/>
<organism evidence="1 2">
    <name type="scientific">Elasticomyces elasticus</name>
    <dbReference type="NCBI Taxonomy" id="574655"/>
    <lineage>
        <taxon>Eukaryota</taxon>
        <taxon>Fungi</taxon>
        <taxon>Dikarya</taxon>
        <taxon>Ascomycota</taxon>
        <taxon>Pezizomycotina</taxon>
        <taxon>Dothideomycetes</taxon>
        <taxon>Dothideomycetidae</taxon>
        <taxon>Mycosphaerellales</taxon>
        <taxon>Teratosphaeriaceae</taxon>
        <taxon>Elasticomyces</taxon>
    </lineage>
</organism>
<sequence>MAPNEKPEAELIKGMLDTTLPLLLTEIACLRSLAIKNGTSPEVLEKADLPSAIAKRNAERLGYGEQYAEAIAKAARNTASI</sequence>
<gene>
    <name evidence="1" type="ORF">LTR97_005247</name>
</gene>
<accession>A0AAN7W6U1</accession>